<protein>
    <recommendedName>
        <fullName evidence="4">Nose resistant to fluoxetine protein 6</fullName>
    </recommendedName>
</protein>
<dbReference type="InterPro" id="IPR052728">
    <property type="entry name" value="O2_lipid_transport_reg"/>
</dbReference>
<keyword evidence="1" id="KW-0812">Transmembrane</keyword>
<keyword evidence="1" id="KW-0472">Membrane</keyword>
<evidence type="ECO:0000313" key="3">
    <source>
        <dbReference type="Proteomes" id="UP000030665"/>
    </source>
</evidence>
<accession>A0A077ZR35</accession>
<keyword evidence="1" id="KW-1133">Transmembrane helix</keyword>
<sequence>MLQKCYDAFSIKYGACLPSTCSSHDARMLAQLLNTTLGGVGCELAVDCHRRQENADANFGLIITIAFLVVVAFLILFATLYDYFVVQAESKNPPKATDVDSDVTSLVGNSSTCGRTNFPKNPRRNELNSCTFLKVLVAFSLYTNTRKVMSTTLPKGQITCFNGIRVLSMWWIIFGHTYYWTI</sequence>
<proteinExistence type="predicted"/>
<evidence type="ECO:0008006" key="4">
    <source>
        <dbReference type="Google" id="ProtNLM"/>
    </source>
</evidence>
<dbReference type="Proteomes" id="UP000030665">
    <property type="component" value="Unassembled WGS sequence"/>
</dbReference>
<reference evidence="2" key="2">
    <citation type="submission" date="2014-03" db="EMBL/GenBank/DDBJ databases">
        <title>The whipworm genome and dual-species transcriptomics of an intimate host-pathogen interaction.</title>
        <authorList>
            <person name="Foth B.J."/>
            <person name="Tsai I.J."/>
            <person name="Reid A.J."/>
            <person name="Bancroft A.J."/>
            <person name="Nichol S."/>
            <person name="Tracey A."/>
            <person name="Holroyd N."/>
            <person name="Cotton J.A."/>
            <person name="Stanley E.J."/>
            <person name="Zarowiecki M."/>
            <person name="Liu J.Z."/>
            <person name="Huckvale T."/>
            <person name="Cooper P.J."/>
            <person name="Grencis R.K."/>
            <person name="Berriman M."/>
        </authorList>
    </citation>
    <scope>NUCLEOTIDE SEQUENCE [LARGE SCALE GENOMIC DNA]</scope>
</reference>
<feature type="non-terminal residue" evidence="2">
    <location>
        <position position="182"/>
    </location>
</feature>
<dbReference type="PANTHER" id="PTHR11161">
    <property type="entry name" value="O-ACYLTRANSFERASE"/>
    <property type="match status" value="1"/>
</dbReference>
<keyword evidence="3" id="KW-1185">Reference proteome</keyword>
<dbReference type="PANTHER" id="PTHR11161:SF0">
    <property type="entry name" value="O-ACYLTRANSFERASE LIKE PROTEIN"/>
    <property type="match status" value="1"/>
</dbReference>
<name>A0A077ZR35_TRITR</name>
<dbReference type="EMBL" id="HG808569">
    <property type="protein sequence ID" value="CDW61295.1"/>
    <property type="molecule type" value="Genomic_DNA"/>
</dbReference>
<evidence type="ECO:0000256" key="1">
    <source>
        <dbReference type="SAM" id="Phobius"/>
    </source>
</evidence>
<feature type="transmembrane region" description="Helical" evidence="1">
    <location>
        <begin position="59"/>
        <end position="81"/>
    </location>
</feature>
<reference evidence="2" key="1">
    <citation type="submission" date="2014-01" db="EMBL/GenBank/DDBJ databases">
        <authorList>
            <person name="Aslett M."/>
        </authorList>
    </citation>
    <scope>NUCLEOTIDE SEQUENCE</scope>
</reference>
<dbReference type="AlphaFoldDB" id="A0A077ZR35"/>
<gene>
    <name evidence="2" type="ORF">TTRE_0000974401</name>
</gene>
<organism evidence="2 3">
    <name type="scientific">Trichuris trichiura</name>
    <name type="common">Whipworm</name>
    <name type="synonym">Trichocephalus trichiurus</name>
    <dbReference type="NCBI Taxonomy" id="36087"/>
    <lineage>
        <taxon>Eukaryota</taxon>
        <taxon>Metazoa</taxon>
        <taxon>Ecdysozoa</taxon>
        <taxon>Nematoda</taxon>
        <taxon>Enoplea</taxon>
        <taxon>Dorylaimia</taxon>
        <taxon>Trichinellida</taxon>
        <taxon>Trichuridae</taxon>
        <taxon>Trichuris</taxon>
    </lineage>
</organism>
<dbReference type="OrthoDB" id="118951at2759"/>
<evidence type="ECO:0000313" key="2">
    <source>
        <dbReference type="EMBL" id="CDW61295.1"/>
    </source>
</evidence>